<feature type="transmembrane region" description="Helical" evidence="5">
    <location>
        <begin position="93"/>
        <end position="111"/>
    </location>
</feature>
<proteinExistence type="predicted"/>
<evidence type="ECO:0000259" key="6">
    <source>
        <dbReference type="Pfam" id="PF01694"/>
    </source>
</evidence>
<keyword evidence="4 5" id="KW-0472">Membrane</keyword>
<reference evidence="7 8" key="1">
    <citation type="submission" date="2023-12" db="EMBL/GenBank/DDBJ databases">
        <title>Baltic Sea Cyanobacteria.</title>
        <authorList>
            <person name="Delbaje E."/>
            <person name="Fewer D.P."/>
            <person name="Shishido T.K."/>
        </authorList>
    </citation>
    <scope>NUCLEOTIDE SEQUENCE [LARGE SCALE GENOMIC DNA]</scope>
    <source>
        <strain evidence="7 8">UHCC 0139</strain>
    </source>
</reference>
<keyword evidence="7" id="KW-0378">Hydrolase</keyword>
<dbReference type="EC" id="3.4.21.105" evidence="7"/>
<keyword evidence="7" id="KW-0645">Protease</keyword>
<comment type="subcellular location">
    <subcellularLocation>
        <location evidence="1">Membrane</location>
        <topology evidence="1">Multi-pass membrane protein</topology>
    </subcellularLocation>
</comment>
<dbReference type="InterPro" id="IPR022764">
    <property type="entry name" value="Peptidase_S54_rhomboid_dom"/>
</dbReference>
<protein>
    <submittedName>
        <fullName evidence="7">Rhomboid family intramembrane serine protease</fullName>
        <ecNumber evidence="7">3.4.21.105</ecNumber>
    </submittedName>
</protein>
<evidence type="ECO:0000256" key="3">
    <source>
        <dbReference type="ARBA" id="ARBA00022989"/>
    </source>
</evidence>
<dbReference type="Pfam" id="PF01694">
    <property type="entry name" value="Rhomboid"/>
    <property type="match status" value="1"/>
</dbReference>
<name>A0ABU5RXY5_9CYAN</name>
<keyword evidence="2 5" id="KW-0812">Transmembrane</keyword>
<feature type="transmembrane region" description="Helical" evidence="5">
    <location>
        <begin position="142"/>
        <end position="164"/>
    </location>
</feature>
<evidence type="ECO:0000256" key="2">
    <source>
        <dbReference type="ARBA" id="ARBA00022692"/>
    </source>
</evidence>
<dbReference type="RefSeq" id="WP_323306456.1">
    <property type="nucleotide sequence ID" value="NZ_JAYGHX010000012.1"/>
</dbReference>
<sequence>MAGSLAERLDRSLSRLKGMAVLPVLILAVPWVQEIIDQVFFGGRWNLPMVPGGPFLGVLTAPFSHGGFGHLISNSLWFLPLSWLVLAKSRGDYLAVWLGVYATAIPVWLFWHQASHGLSGVIYGLLGYLLLIGWLERRPLSILLSLSALFAYGGALPSLLPFLSPPGVSWIGHASGFAGGVLAALAIHRESGG</sequence>
<dbReference type="InterPro" id="IPR035952">
    <property type="entry name" value="Rhomboid-like_sf"/>
</dbReference>
<comment type="caution">
    <text evidence="7">The sequence shown here is derived from an EMBL/GenBank/DDBJ whole genome shotgun (WGS) entry which is preliminary data.</text>
</comment>
<evidence type="ECO:0000256" key="1">
    <source>
        <dbReference type="ARBA" id="ARBA00004141"/>
    </source>
</evidence>
<evidence type="ECO:0000313" key="7">
    <source>
        <dbReference type="EMBL" id="MEA5392510.1"/>
    </source>
</evidence>
<feature type="transmembrane region" description="Helical" evidence="5">
    <location>
        <begin position="117"/>
        <end position="135"/>
    </location>
</feature>
<gene>
    <name evidence="7" type="ORF">VB738_14700</name>
</gene>
<feature type="transmembrane region" description="Helical" evidence="5">
    <location>
        <begin position="170"/>
        <end position="187"/>
    </location>
</feature>
<dbReference type="EMBL" id="JAYGHX010000012">
    <property type="protein sequence ID" value="MEA5392510.1"/>
    <property type="molecule type" value="Genomic_DNA"/>
</dbReference>
<feature type="domain" description="Peptidase S54 rhomboid" evidence="6">
    <location>
        <begin position="57"/>
        <end position="189"/>
    </location>
</feature>
<evidence type="ECO:0000313" key="8">
    <source>
        <dbReference type="Proteomes" id="UP001304461"/>
    </source>
</evidence>
<evidence type="ECO:0000256" key="4">
    <source>
        <dbReference type="ARBA" id="ARBA00023136"/>
    </source>
</evidence>
<dbReference type="GO" id="GO:0006508">
    <property type="term" value="P:proteolysis"/>
    <property type="evidence" value="ECO:0007669"/>
    <property type="project" value="UniProtKB-KW"/>
</dbReference>
<dbReference type="Proteomes" id="UP001304461">
    <property type="component" value="Unassembled WGS sequence"/>
</dbReference>
<dbReference type="Gene3D" id="1.20.1540.10">
    <property type="entry name" value="Rhomboid-like"/>
    <property type="match status" value="1"/>
</dbReference>
<keyword evidence="8" id="KW-1185">Reference proteome</keyword>
<organism evidence="7 8">
    <name type="scientific">Cyanobium gracile UHCC 0139</name>
    <dbReference type="NCBI Taxonomy" id="3110308"/>
    <lineage>
        <taxon>Bacteria</taxon>
        <taxon>Bacillati</taxon>
        <taxon>Cyanobacteriota</taxon>
        <taxon>Cyanophyceae</taxon>
        <taxon>Synechococcales</taxon>
        <taxon>Prochlorococcaceae</taxon>
        <taxon>Cyanobium</taxon>
    </lineage>
</organism>
<keyword evidence="3 5" id="KW-1133">Transmembrane helix</keyword>
<feature type="transmembrane region" description="Helical" evidence="5">
    <location>
        <begin position="63"/>
        <end position="86"/>
    </location>
</feature>
<evidence type="ECO:0000256" key="5">
    <source>
        <dbReference type="SAM" id="Phobius"/>
    </source>
</evidence>
<dbReference type="SUPFAM" id="SSF144091">
    <property type="entry name" value="Rhomboid-like"/>
    <property type="match status" value="1"/>
</dbReference>
<feature type="transmembrane region" description="Helical" evidence="5">
    <location>
        <begin position="20"/>
        <end position="43"/>
    </location>
</feature>
<accession>A0ABU5RXY5</accession>
<dbReference type="GO" id="GO:0008233">
    <property type="term" value="F:peptidase activity"/>
    <property type="evidence" value="ECO:0007669"/>
    <property type="project" value="UniProtKB-KW"/>
</dbReference>